<gene>
    <name evidence="1" type="ORF">H4R34_003311</name>
</gene>
<dbReference type="EMBL" id="JANBQB010000295">
    <property type="protein sequence ID" value="KAJ1978145.1"/>
    <property type="molecule type" value="Genomic_DNA"/>
</dbReference>
<evidence type="ECO:0000313" key="1">
    <source>
        <dbReference type="EMBL" id="KAJ1978145.1"/>
    </source>
</evidence>
<dbReference type="OrthoDB" id="10334682at2759"/>
<name>A0A9W8B083_9FUNG</name>
<keyword evidence="2" id="KW-1185">Reference proteome</keyword>
<sequence length="245" mass="26709">MAWSTDRLLTTLSWWQQQCQRRATLHTQVMAQLSSVLNIVGQRDHTQACATFGPPKDPRLTLLAPAATDPGTGLLSSSTLQRLVVSQTRQLDAALARITALRAETGQLVGTMTQRLAGLQREVAAELSREQSAMTTPSSAAGARLPVTQHNLGTTVLPLTQLLATVSTLVEKYQQEHAAQAELLSRLRLLAMSGTDDSLESSAPGLSLEQIRSRWSRQPLLDPALEASLAEWLKMLKKLKREAAQ</sequence>
<accession>A0A9W8B083</accession>
<proteinExistence type="predicted"/>
<dbReference type="Proteomes" id="UP001151582">
    <property type="component" value="Unassembled WGS sequence"/>
</dbReference>
<comment type="caution">
    <text evidence="1">The sequence shown here is derived from an EMBL/GenBank/DDBJ whole genome shotgun (WGS) entry which is preliminary data.</text>
</comment>
<dbReference type="AlphaFoldDB" id="A0A9W8B083"/>
<reference evidence="1" key="1">
    <citation type="submission" date="2022-07" db="EMBL/GenBank/DDBJ databases">
        <title>Phylogenomic reconstructions and comparative analyses of Kickxellomycotina fungi.</title>
        <authorList>
            <person name="Reynolds N.K."/>
            <person name="Stajich J.E."/>
            <person name="Barry K."/>
            <person name="Grigoriev I.V."/>
            <person name="Crous P."/>
            <person name="Smith M.E."/>
        </authorList>
    </citation>
    <scope>NUCLEOTIDE SEQUENCE</scope>
    <source>
        <strain evidence="1">RSA 567</strain>
    </source>
</reference>
<protein>
    <submittedName>
        <fullName evidence="1">Uncharacterized protein</fullName>
    </submittedName>
</protein>
<organism evidence="1 2">
    <name type="scientific">Dimargaris verticillata</name>
    <dbReference type="NCBI Taxonomy" id="2761393"/>
    <lineage>
        <taxon>Eukaryota</taxon>
        <taxon>Fungi</taxon>
        <taxon>Fungi incertae sedis</taxon>
        <taxon>Zoopagomycota</taxon>
        <taxon>Kickxellomycotina</taxon>
        <taxon>Dimargaritomycetes</taxon>
        <taxon>Dimargaritales</taxon>
        <taxon>Dimargaritaceae</taxon>
        <taxon>Dimargaris</taxon>
    </lineage>
</organism>
<evidence type="ECO:0000313" key="2">
    <source>
        <dbReference type="Proteomes" id="UP001151582"/>
    </source>
</evidence>